<organism evidence="1 2">
    <name type="scientific">Actinotignum urinale</name>
    <dbReference type="NCBI Taxonomy" id="190146"/>
    <lineage>
        <taxon>Bacteria</taxon>
        <taxon>Bacillati</taxon>
        <taxon>Actinomycetota</taxon>
        <taxon>Actinomycetes</taxon>
        <taxon>Actinomycetales</taxon>
        <taxon>Actinomycetaceae</taxon>
        <taxon>Actinotignum</taxon>
    </lineage>
</organism>
<dbReference type="EMBL" id="JAWNGA010000001">
    <property type="protein sequence ID" value="MDY5132263.1"/>
    <property type="molecule type" value="Genomic_DNA"/>
</dbReference>
<protein>
    <submittedName>
        <fullName evidence="1">Uncharacterized protein</fullName>
    </submittedName>
</protein>
<keyword evidence="2" id="KW-1185">Reference proteome</keyword>
<comment type="caution">
    <text evidence="1">The sequence shown here is derived from an EMBL/GenBank/DDBJ whole genome shotgun (WGS) entry which is preliminary data.</text>
</comment>
<dbReference type="Proteomes" id="UP001275049">
    <property type="component" value="Unassembled WGS sequence"/>
</dbReference>
<accession>A0ABU5G9E8</accession>
<proteinExistence type="predicted"/>
<gene>
    <name evidence="1" type="ORF">R6G86_00705</name>
</gene>
<dbReference type="RefSeq" id="WP_320754813.1">
    <property type="nucleotide sequence ID" value="NZ_JAWNGA010000001.1"/>
</dbReference>
<reference evidence="1 2" key="1">
    <citation type="submission" date="2023-10" db="EMBL/GenBank/DDBJ databases">
        <title>Whole Genome based description of the genera Actinobaculum and Actinotignum reveals a complex phylogenetic relationship within the species included in the genus Actinotignum.</title>
        <authorList>
            <person name="Jensen C.S."/>
            <person name="Dargis R."/>
            <person name="Kemp M."/>
            <person name="Christensen J.J."/>
        </authorList>
    </citation>
    <scope>NUCLEOTIDE SEQUENCE [LARGE SCALE GENOMIC DNA]</scope>
    <source>
        <strain evidence="1 2">SLA_B974</strain>
    </source>
</reference>
<name>A0ABU5G9E8_9ACTO</name>
<sequence>MRVLNIYGEKGTAVKSAPIPPHWTDANIWAYVERKSPLVFPAPQTCETKTIGTTTLFLINERIVAIARKWENTHV</sequence>
<evidence type="ECO:0000313" key="2">
    <source>
        <dbReference type="Proteomes" id="UP001275049"/>
    </source>
</evidence>
<evidence type="ECO:0000313" key="1">
    <source>
        <dbReference type="EMBL" id="MDY5132263.1"/>
    </source>
</evidence>